<feature type="compositionally biased region" description="Polar residues" evidence="1">
    <location>
        <begin position="1"/>
        <end position="13"/>
    </location>
</feature>
<dbReference type="RefSeq" id="WP_249713357.1">
    <property type="nucleotide sequence ID" value="NZ_JAMFMB010000048.1"/>
</dbReference>
<name>A0ABT0Q810_9RHOB</name>
<organism evidence="2 3">
    <name type="scientific">Ruegeria spongiae</name>
    <dbReference type="NCBI Taxonomy" id="2942209"/>
    <lineage>
        <taxon>Bacteria</taxon>
        <taxon>Pseudomonadati</taxon>
        <taxon>Pseudomonadota</taxon>
        <taxon>Alphaproteobacteria</taxon>
        <taxon>Rhodobacterales</taxon>
        <taxon>Roseobacteraceae</taxon>
        <taxon>Ruegeria</taxon>
    </lineage>
</organism>
<evidence type="ECO:0000313" key="2">
    <source>
        <dbReference type="EMBL" id="MCL6286015.1"/>
    </source>
</evidence>
<evidence type="ECO:0008006" key="4">
    <source>
        <dbReference type="Google" id="ProtNLM"/>
    </source>
</evidence>
<keyword evidence="3" id="KW-1185">Reference proteome</keyword>
<gene>
    <name evidence="2" type="ORF">M3P21_21090</name>
</gene>
<dbReference type="Proteomes" id="UP001203880">
    <property type="component" value="Unassembled WGS sequence"/>
</dbReference>
<protein>
    <recommendedName>
        <fullName evidence="4">DNA transfer protein</fullName>
    </recommendedName>
</protein>
<evidence type="ECO:0000256" key="1">
    <source>
        <dbReference type="SAM" id="MobiDB-lite"/>
    </source>
</evidence>
<sequence>MSSGGSKSTTTVQKADPWSGAQPYLKRGLKEAESLFDQGGFSPEVYQGNRVAGFGDITNQAQGMTMSQAMGPNATAGATNTLQRMMDPDYTSGQLDQVKQNALESAIPAATSMFSGSGMLNSSQAMDTVGRAAAEAVAPIEYGAHQAAQNRAMQAAEMAPKIDLAGYMPAQMVGQVGSAQDALAQSQINSDMQVFSEGANADAKNLSGFAGMVYPGAGMGSQSTATGPGGGPSTGAQIAGAGLAGLGTYGALTAPAALGGLGLAGPLGIAGGGLAALAGLL</sequence>
<proteinExistence type="predicted"/>
<accession>A0ABT0Q810</accession>
<comment type="caution">
    <text evidence="2">The sequence shown here is derived from an EMBL/GenBank/DDBJ whole genome shotgun (WGS) entry which is preliminary data.</text>
</comment>
<evidence type="ECO:0000313" key="3">
    <source>
        <dbReference type="Proteomes" id="UP001203880"/>
    </source>
</evidence>
<dbReference type="EMBL" id="JAMFMB010000048">
    <property type="protein sequence ID" value="MCL6286015.1"/>
    <property type="molecule type" value="Genomic_DNA"/>
</dbReference>
<reference evidence="2" key="1">
    <citation type="submission" date="2022-05" db="EMBL/GenBank/DDBJ databases">
        <authorList>
            <person name="Park J.-S."/>
        </authorList>
    </citation>
    <scope>NUCLEOTIDE SEQUENCE</scope>
    <source>
        <strain evidence="2">2012CJ41-6</strain>
    </source>
</reference>
<feature type="region of interest" description="Disordered" evidence="1">
    <location>
        <begin position="1"/>
        <end position="23"/>
    </location>
</feature>